<accession>A0A9E5JWX3</accession>
<evidence type="ECO:0000313" key="2">
    <source>
        <dbReference type="EMBL" id="NHF63853.1"/>
    </source>
</evidence>
<organism evidence="2 3">
    <name type="scientific">Microcella pacifica</name>
    <dbReference type="NCBI Taxonomy" id="2591847"/>
    <lineage>
        <taxon>Bacteria</taxon>
        <taxon>Bacillati</taxon>
        <taxon>Actinomycetota</taxon>
        <taxon>Actinomycetes</taxon>
        <taxon>Micrococcales</taxon>
        <taxon>Microbacteriaceae</taxon>
        <taxon>Microcella</taxon>
    </lineage>
</organism>
<dbReference type="Proteomes" id="UP000818266">
    <property type="component" value="Unassembled WGS sequence"/>
</dbReference>
<keyword evidence="3" id="KW-1185">Reference proteome</keyword>
<dbReference type="AlphaFoldDB" id="A0A9E5JWX3"/>
<feature type="transmembrane region" description="Helical" evidence="1">
    <location>
        <begin position="48"/>
        <end position="68"/>
    </location>
</feature>
<protein>
    <submittedName>
        <fullName evidence="2">Uncharacterized protein</fullName>
    </submittedName>
</protein>
<evidence type="ECO:0000313" key="3">
    <source>
        <dbReference type="Proteomes" id="UP000818266"/>
    </source>
</evidence>
<gene>
    <name evidence="2" type="ORF">FK219_011525</name>
</gene>
<dbReference type="OrthoDB" id="5193693at2"/>
<comment type="caution">
    <text evidence="2">The sequence shown here is derived from an EMBL/GenBank/DDBJ whole genome shotgun (WGS) entry which is preliminary data.</text>
</comment>
<dbReference type="EMBL" id="VIKT02000023">
    <property type="protein sequence ID" value="NHF63853.1"/>
    <property type="molecule type" value="Genomic_DNA"/>
</dbReference>
<evidence type="ECO:0000256" key="1">
    <source>
        <dbReference type="SAM" id="Phobius"/>
    </source>
</evidence>
<keyword evidence="1" id="KW-0812">Transmembrane</keyword>
<dbReference type="RefSeq" id="WP_152584063.1">
    <property type="nucleotide sequence ID" value="NZ_VIKT02000023.1"/>
</dbReference>
<feature type="transmembrane region" description="Helical" evidence="1">
    <location>
        <begin position="101"/>
        <end position="122"/>
    </location>
</feature>
<sequence length="123" mass="12836">MTESELLTHWASARWHIIISQIAPTLLLTATVGMLAVGLGDSDLPVRLAAAGILLASGLLGAAAQIAAANEGRAVVTELRALESRSAIADRIIATSRGIEIVRVVGPAVFVLVFVALIWALFL</sequence>
<feature type="transmembrane region" description="Helical" evidence="1">
    <location>
        <begin position="15"/>
        <end position="36"/>
    </location>
</feature>
<keyword evidence="1" id="KW-1133">Transmembrane helix</keyword>
<name>A0A9E5JWX3_9MICO</name>
<proteinExistence type="predicted"/>
<keyword evidence="1" id="KW-0472">Membrane</keyword>
<reference evidence="2 3" key="1">
    <citation type="submission" date="2020-03" db="EMBL/GenBank/DDBJ databases">
        <title>Chryseoglobus sp. isolated from a deep-sea seamount.</title>
        <authorList>
            <person name="Zhang D.-C."/>
        </authorList>
    </citation>
    <scope>NUCLEOTIDE SEQUENCE [LARGE SCALE GENOMIC DNA]</scope>
    <source>
        <strain evidence="2 3">KN1116</strain>
    </source>
</reference>